<comment type="caution">
    <text evidence="1">The sequence shown here is derived from an EMBL/GenBank/DDBJ whole genome shotgun (WGS) entry which is preliminary data.</text>
</comment>
<evidence type="ECO:0000313" key="1">
    <source>
        <dbReference type="EMBL" id="MBM6734466.1"/>
    </source>
</evidence>
<dbReference type="EMBL" id="JACLYZ010000006">
    <property type="protein sequence ID" value="MBM6734466.1"/>
    <property type="molecule type" value="Genomic_DNA"/>
</dbReference>
<organism evidence="1 2">
    <name type="scientific">Mediterranea massiliensis</name>
    <dbReference type="NCBI Taxonomy" id="1841865"/>
    <lineage>
        <taxon>Bacteria</taxon>
        <taxon>Pseudomonadati</taxon>
        <taxon>Bacteroidota</taxon>
        <taxon>Bacteroidia</taxon>
        <taxon>Bacteroidales</taxon>
        <taxon>Bacteroidaceae</taxon>
        <taxon>Mediterranea</taxon>
    </lineage>
</organism>
<gene>
    <name evidence="1" type="ORF">H7U35_04375</name>
</gene>
<proteinExistence type="predicted"/>
<evidence type="ECO:0000313" key="2">
    <source>
        <dbReference type="Proteomes" id="UP000766986"/>
    </source>
</evidence>
<name>A0ABS2DYL5_9BACT</name>
<protein>
    <submittedName>
        <fullName evidence="1">Uncharacterized protein</fullName>
    </submittedName>
</protein>
<reference evidence="1 2" key="1">
    <citation type="journal article" date="2021" name="Sci. Rep.">
        <title>The distribution of antibiotic resistance genes in chicken gut microbiota commensals.</title>
        <authorList>
            <person name="Juricova H."/>
            <person name="Matiasovicova J."/>
            <person name="Kubasova T."/>
            <person name="Cejkova D."/>
            <person name="Rychlik I."/>
        </authorList>
    </citation>
    <scope>NUCLEOTIDE SEQUENCE [LARGE SCALE GENOMIC DNA]</scope>
    <source>
        <strain evidence="1 2">An772</strain>
    </source>
</reference>
<sequence>MLKMFSWSYDYLLWGISWMNVEMMMADMARTKPIPKTETDENGLPKPKTGGKVIRRELKTKEDIKNYVKGLI</sequence>
<accession>A0ABS2DYL5</accession>
<keyword evidence="2" id="KW-1185">Reference proteome</keyword>
<dbReference type="Proteomes" id="UP000766986">
    <property type="component" value="Unassembled WGS sequence"/>
</dbReference>